<gene>
    <name evidence="4" type="ORF">DFP88_11225</name>
</gene>
<dbReference type="InterPro" id="IPR049046">
    <property type="entry name" value="Beta-AFase-like_GH127_middle"/>
</dbReference>
<evidence type="ECO:0000313" key="5">
    <source>
        <dbReference type="Proteomes" id="UP000248311"/>
    </source>
</evidence>
<dbReference type="InterPro" id="IPR049049">
    <property type="entry name" value="Beta-AFase-like_GH127_C"/>
</dbReference>
<dbReference type="Pfam" id="PF20736">
    <property type="entry name" value="Glyco_hydro127M"/>
    <property type="match status" value="1"/>
</dbReference>
<dbReference type="AlphaFoldDB" id="A0A318SRP8"/>
<feature type="domain" description="Non-reducing end beta-L-arabinofuranosidase-like GH127 catalytic" evidence="1">
    <location>
        <begin position="19"/>
        <end position="423"/>
    </location>
</feature>
<evidence type="ECO:0008006" key="6">
    <source>
        <dbReference type="Google" id="ProtNLM"/>
    </source>
</evidence>
<feature type="domain" description="Non-reducing end beta-L-arabinofuranosidase-like GH127 middle" evidence="2">
    <location>
        <begin position="434"/>
        <end position="528"/>
    </location>
</feature>
<dbReference type="Pfam" id="PF20737">
    <property type="entry name" value="Glyco_hydro127C"/>
    <property type="match status" value="1"/>
</dbReference>
<evidence type="ECO:0000259" key="2">
    <source>
        <dbReference type="Pfam" id="PF20736"/>
    </source>
</evidence>
<accession>A0A318SRP8</accession>
<reference evidence="4 5" key="1">
    <citation type="submission" date="2018-06" db="EMBL/GenBank/DDBJ databases">
        <title>Genomic Encyclopedia of Type Strains, Phase III (KMG-III): the genomes of soil and plant-associated and newly described type strains.</title>
        <authorList>
            <person name="Whitman W."/>
        </authorList>
    </citation>
    <scope>NUCLEOTIDE SEQUENCE [LARGE SCALE GENOMIC DNA]</scope>
    <source>
        <strain evidence="4 5">CECT 9025</strain>
    </source>
</reference>
<evidence type="ECO:0000313" key="4">
    <source>
        <dbReference type="EMBL" id="PYE80635.1"/>
    </source>
</evidence>
<evidence type="ECO:0000259" key="1">
    <source>
        <dbReference type="Pfam" id="PF07944"/>
    </source>
</evidence>
<dbReference type="Proteomes" id="UP000248311">
    <property type="component" value="Unassembled WGS sequence"/>
</dbReference>
<dbReference type="Pfam" id="PF07944">
    <property type="entry name" value="Beta-AFase-like_GH127_cat"/>
    <property type="match status" value="1"/>
</dbReference>
<protein>
    <recommendedName>
        <fullName evidence="6">Glycoside hydrolase family 127 protein</fullName>
    </recommendedName>
</protein>
<name>A0A318SRP8_9RHOB</name>
<dbReference type="EMBL" id="QJTE01000012">
    <property type="protein sequence ID" value="PYE80635.1"/>
    <property type="molecule type" value="Genomic_DNA"/>
</dbReference>
<evidence type="ECO:0000259" key="3">
    <source>
        <dbReference type="Pfam" id="PF20737"/>
    </source>
</evidence>
<feature type="domain" description="Non-reducing end beta-L-arabinofuranosidase-like GH127 C-terminal" evidence="3">
    <location>
        <begin position="531"/>
        <end position="642"/>
    </location>
</feature>
<keyword evidence="5" id="KW-1185">Reference proteome</keyword>
<proteinExistence type="predicted"/>
<comment type="caution">
    <text evidence="4">The sequence shown here is derived from an EMBL/GenBank/DDBJ whole genome shotgun (WGS) entry which is preliminary data.</text>
</comment>
<dbReference type="PANTHER" id="PTHR43465:SF2">
    <property type="entry name" value="DUF1680 DOMAIN PROTEIN (AFU_ORTHOLOGUE AFUA_1G08910)"/>
    <property type="match status" value="1"/>
</dbReference>
<sequence length="643" mass="71950">MTDMKGPTMRTYASVPFPDVTITGAFWHERLEVVLTRTIPSQLKMLEKHDIRGSIKLPKPVPPLTIPRRKGGFTVQMFWDSDIGKWIEAASYALRHRRDAAIEAEVEAMIDDLEAAQAEDGYLNCFYQQREPENRWTNLRDNHEMYNAGHLLEGAVAYYQATGKDRFLRVMERNMDHIARTFGRGEGQRPGYPGHQEIELALIRAFHATGQQKFLDLATYFIDERGSREPEHYFDTEAKARGDDPADYFFAASGMYEYSQSHLPVREQTKVVGHAVRAMYMYAAMADLAAEHGDAALKAACETLWADVIERRMYVTGGFGPSEHNEGFTADYDLPNDTAYCETCASVAMVFWAARMLNLDLDGQYADLLELALYNNSLAGLSRDGESYFYDNKLDSDGSHHRWAWHMCPCCTMNVSRLVASVAGYFYGLAETEIAVHLYGGSETRLPVAGGHVTLTETSDYPWNGAVRIAVAPEGCGDFTLSLRIPGWCEGASARVNGQAVPMTVERGYLKIARSWSEGDVVELDLPMEARRSYAHPAVRADIGRVALRRGPLVYCAEERDQKAPVHSLRLPREAALSARHVPDLIGGVTVIEAEARAARAEGWGPDLYRPAPPEEAPSPLLAVPYYAWCNRGANPMLVWLRE</sequence>
<dbReference type="InterPro" id="IPR049174">
    <property type="entry name" value="Beta-AFase-like"/>
</dbReference>
<dbReference type="GO" id="GO:0005975">
    <property type="term" value="P:carbohydrate metabolic process"/>
    <property type="evidence" value="ECO:0007669"/>
    <property type="project" value="InterPro"/>
</dbReference>
<dbReference type="PANTHER" id="PTHR43465">
    <property type="entry name" value="DUF1680 DOMAIN PROTEIN (AFU_ORTHOLOGUE AFUA_1G08910)"/>
    <property type="match status" value="1"/>
</dbReference>
<organism evidence="4 5">
    <name type="scientific">Pseudoroseicyclus aestuarii</name>
    <dbReference type="NCBI Taxonomy" id="1795041"/>
    <lineage>
        <taxon>Bacteria</taxon>
        <taxon>Pseudomonadati</taxon>
        <taxon>Pseudomonadota</taxon>
        <taxon>Alphaproteobacteria</taxon>
        <taxon>Rhodobacterales</taxon>
        <taxon>Paracoccaceae</taxon>
        <taxon>Pseudoroseicyclus</taxon>
    </lineage>
</organism>
<dbReference type="SUPFAM" id="SSF48208">
    <property type="entry name" value="Six-hairpin glycosidases"/>
    <property type="match status" value="1"/>
</dbReference>
<dbReference type="InterPro" id="IPR008928">
    <property type="entry name" value="6-hairpin_glycosidase_sf"/>
</dbReference>
<dbReference type="InterPro" id="IPR012878">
    <property type="entry name" value="Beta-AFase-like_GH127_cat"/>
</dbReference>